<evidence type="ECO:0000256" key="9">
    <source>
        <dbReference type="PROSITE-ProRule" id="PRU10141"/>
    </source>
</evidence>
<dbReference type="InterPro" id="IPR017441">
    <property type="entry name" value="Protein_kinase_ATP_BS"/>
</dbReference>
<feature type="domain" description="Protein kinase" evidence="11">
    <location>
        <begin position="10"/>
        <end position="269"/>
    </location>
</feature>
<evidence type="ECO:0000256" key="10">
    <source>
        <dbReference type="SAM" id="MobiDB-lite"/>
    </source>
</evidence>
<dbReference type="PANTHER" id="PTHR43289:SF34">
    <property type="entry name" value="SERINE_THREONINE-PROTEIN KINASE YBDM-RELATED"/>
    <property type="match status" value="1"/>
</dbReference>
<evidence type="ECO:0000256" key="3">
    <source>
        <dbReference type="ARBA" id="ARBA00022679"/>
    </source>
</evidence>
<evidence type="ECO:0000256" key="8">
    <source>
        <dbReference type="ARBA" id="ARBA00048679"/>
    </source>
</evidence>
<dbReference type="PROSITE" id="PS51178">
    <property type="entry name" value="PASTA"/>
    <property type="match status" value="3"/>
</dbReference>
<organism evidence="13 14">
    <name type="scientific">Hathewaya histolytica</name>
    <name type="common">Clostridium histolyticum</name>
    <dbReference type="NCBI Taxonomy" id="1498"/>
    <lineage>
        <taxon>Bacteria</taxon>
        <taxon>Bacillati</taxon>
        <taxon>Bacillota</taxon>
        <taxon>Clostridia</taxon>
        <taxon>Eubacteriales</taxon>
        <taxon>Clostridiaceae</taxon>
        <taxon>Hathewaya</taxon>
    </lineage>
</organism>
<comment type="catalytic activity">
    <reaction evidence="7">
        <text>L-threonyl-[protein] + ATP = O-phospho-L-threonyl-[protein] + ADP + H(+)</text>
        <dbReference type="Rhea" id="RHEA:46608"/>
        <dbReference type="Rhea" id="RHEA-COMP:11060"/>
        <dbReference type="Rhea" id="RHEA-COMP:11605"/>
        <dbReference type="ChEBI" id="CHEBI:15378"/>
        <dbReference type="ChEBI" id="CHEBI:30013"/>
        <dbReference type="ChEBI" id="CHEBI:30616"/>
        <dbReference type="ChEBI" id="CHEBI:61977"/>
        <dbReference type="ChEBI" id="CHEBI:456216"/>
        <dbReference type="EC" id="2.7.11.1"/>
    </reaction>
</comment>
<dbReference type="Proteomes" id="UP000308489">
    <property type="component" value="Chromosome 1"/>
</dbReference>
<dbReference type="InterPro" id="IPR008271">
    <property type="entry name" value="Ser/Thr_kinase_AS"/>
</dbReference>
<dbReference type="Gene3D" id="3.30.10.20">
    <property type="match status" value="3"/>
</dbReference>
<dbReference type="Gene3D" id="3.30.200.20">
    <property type="entry name" value="Phosphorylase Kinase, domain 1"/>
    <property type="match status" value="1"/>
</dbReference>
<evidence type="ECO:0000313" key="13">
    <source>
        <dbReference type="EMBL" id="VTQ90127.1"/>
    </source>
</evidence>
<dbReference type="GO" id="GO:0004674">
    <property type="term" value="F:protein serine/threonine kinase activity"/>
    <property type="evidence" value="ECO:0007669"/>
    <property type="project" value="UniProtKB-KW"/>
</dbReference>
<dbReference type="PROSITE" id="PS00108">
    <property type="entry name" value="PROTEIN_KINASE_ST"/>
    <property type="match status" value="1"/>
</dbReference>
<keyword evidence="3 13" id="KW-0808">Transferase</keyword>
<keyword evidence="2" id="KW-0723">Serine/threonine-protein kinase</keyword>
<dbReference type="CDD" id="cd06577">
    <property type="entry name" value="PASTA_pknB"/>
    <property type="match status" value="2"/>
</dbReference>
<dbReference type="PROSITE" id="PS00107">
    <property type="entry name" value="PROTEIN_KINASE_ATP"/>
    <property type="match status" value="1"/>
</dbReference>
<dbReference type="SUPFAM" id="SSF56112">
    <property type="entry name" value="Protein kinase-like (PK-like)"/>
    <property type="match status" value="1"/>
</dbReference>
<evidence type="ECO:0000256" key="1">
    <source>
        <dbReference type="ARBA" id="ARBA00012513"/>
    </source>
</evidence>
<dbReference type="Gene3D" id="1.10.510.10">
    <property type="entry name" value="Transferase(Phosphotransferase) domain 1"/>
    <property type="match status" value="1"/>
</dbReference>
<protein>
    <recommendedName>
        <fullName evidence="1">non-specific serine/threonine protein kinase</fullName>
        <ecNumber evidence="1">2.7.11.1</ecNumber>
    </recommendedName>
</protein>
<dbReference type="RefSeq" id="WP_138210188.1">
    <property type="nucleotide sequence ID" value="NZ_CBCRUQ010000014.1"/>
</dbReference>
<dbReference type="InterPro" id="IPR011009">
    <property type="entry name" value="Kinase-like_dom_sf"/>
</dbReference>
<evidence type="ECO:0000256" key="4">
    <source>
        <dbReference type="ARBA" id="ARBA00022741"/>
    </source>
</evidence>
<comment type="catalytic activity">
    <reaction evidence="8">
        <text>L-seryl-[protein] + ATP = O-phospho-L-seryl-[protein] + ADP + H(+)</text>
        <dbReference type="Rhea" id="RHEA:17989"/>
        <dbReference type="Rhea" id="RHEA-COMP:9863"/>
        <dbReference type="Rhea" id="RHEA-COMP:11604"/>
        <dbReference type="ChEBI" id="CHEBI:15378"/>
        <dbReference type="ChEBI" id="CHEBI:29999"/>
        <dbReference type="ChEBI" id="CHEBI:30616"/>
        <dbReference type="ChEBI" id="CHEBI:83421"/>
        <dbReference type="ChEBI" id="CHEBI:456216"/>
        <dbReference type="EC" id="2.7.11.1"/>
    </reaction>
</comment>
<keyword evidence="5 13" id="KW-0418">Kinase</keyword>
<dbReference type="SUPFAM" id="SSF54184">
    <property type="entry name" value="Penicillin-binding protein 2x (pbp-2x), c-terminal domain"/>
    <property type="match status" value="2"/>
</dbReference>
<keyword evidence="14" id="KW-1185">Reference proteome</keyword>
<dbReference type="PANTHER" id="PTHR43289">
    <property type="entry name" value="MITOGEN-ACTIVATED PROTEIN KINASE KINASE KINASE 20-RELATED"/>
    <property type="match status" value="1"/>
</dbReference>
<keyword evidence="6 9" id="KW-0067">ATP-binding</keyword>
<proteinExistence type="predicted"/>
<sequence length="586" mass="65272">MIGNILGNRYEILQKIGEGGMSEVYKGRCNLLNRYVAIKILKREFVNDIEFVEKFKREATAVAALISNNIVSIYDVGTEDDINYIVMEIVEGKTLKELINEKGRLNINETLDIGVQIAKALECAHKNGIVHRDIKPQNILVTEEGIVKVTDFGIAKAMNSATITNTNKVMGSAHYFSPEQAKGTVVDFRTDIYSLGVVLYEMLVGKVPYDGDTPVAIALKHIQEPIIEPRVFNKSIPSNMNDLILKSMDKDLSKRYQSIKDMISDMNMIKNNSNYSLDQNVYNTAEFTRIMDPIDEKLLNTKIHNTDDISNLHNEVEEDNEDDYEDIMDDEDGFKEVSTSKKKILKNALIGLIVLLLGMGSAFGIKSMLSKESVNVPNIIGLTKAEAKDKIESKGLKFTVEKEEESDKPKDTVLDSNPKEGEKVDNGSEVKVTISKGNIGDIEVKDFRGLKFSEVEPMLDSLKLKLGDVKKEFNNSVPNGVIISQSLESGEKVKEGSTIDFVVSKGPKEKRVTVPSLSGKTLNQAQEILSSLGLKLSKGQEIKVGEPNKDGFIKSQQPESGSEIKEGNYITVEYYVFDKGLEFKNR</sequence>
<evidence type="ECO:0000256" key="5">
    <source>
        <dbReference type="ARBA" id="ARBA00022777"/>
    </source>
</evidence>
<evidence type="ECO:0000259" key="11">
    <source>
        <dbReference type="PROSITE" id="PS50011"/>
    </source>
</evidence>
<feature type="domain" description="PASTA" evidence="12">
    <location>
        <begin position="370"/>
        <end position="436"/>
    </location>
</feature>
<dbReference type="CDD" id="cd14014">
    <property type="entry name" value="STKc_PknB_like"/>
    <property type="match status" value="1"/>
</dbReference>
<evidence type="ECO:0000256" key="7">
    <source>
        <dbReference type="ARBA" id="ARBA00047899"/>
    </source>
</evidence>
<dbReference type="PROSITE" id="PS50011">
    <property type="entry name" value="PROTEIN_KINASE_DOM"/>
    <property type="match status" value="1"/>
</dbReference>
<dbReference type="SMART" id="SM00740">
    <property type="entry name" value="PASTA"/>
    <property type="match status" value="3"/>
</dbReference>
<dbReference type="InterPro" id="IPR005543">
    <property type="entry name" value="PASTA_dom"/>
</dbReference>
<evidence type="ECO:0000259" key="12">
    <source>
        <dbReference type="PROSITE" id="PS51178"/>
    </source>
</evidence>
<dbReference type="Pfam" id="PF00069">
    <property type="entry name" value="Pkinase"/>
    <property type="match status" value="1"/>
</dbReference>
<dbReference type="SMART" id="SM00220">
    <property type="entry name" value="S_TKc"/>
    <property type="match status" value="1"/>
</dbReference>
<evidence type="ECO:0000256" key="6">
    <source>
        <dbReference type="ARBA" id="ARBA00022840"/>
    </source>
</evidence>
<feature type="region of interest" description="Disordered" evidence="10">
    <location>
        <begin position="402"/>
        <end position="425"/>
    </location>
</feature>
<dbReference type="EMBL" id="LR590481">
    <property type="protein sequence ID" value="VTQ90127.1"/>
    <property type="molecule type" value="Genomic_DNA"/>
</dbReference>
<dbReference type="GO" id="GO:0106310">
    <property type="term" value="F:protein serine kinase activity"/>
    <property type="evidence" value="ECO:0007669"/>
    <property type="project" value="RHEA"/>
</dbReference>
<dbReference type="KEGG" id="hhw:NCTC503_01540"/>
<feature type="binding site" evidence="9">
    <location>
        <position position="39"/>
    </location>
    <ligand>
        <name>ATP</name>
        <dbReference type="ChEBI" id="CHEBI:30616"/>
    </ligand>
</feature>
<dbReference type="OrthoDB" id="9788659at2"/>
<feature type="domain" description="PASTA" evidence="12">
    <location>
        <begin position="438"/>
        <end position="505"/>
    </location>
</feature>
<dbReference type="InterPro" id="IPR000719">
    <property type="entry name" value="Prot_kinase_dom"/>
</dbReference>
<dbReference type="FunFam" id="1.10.510.10:FF:000021">
    <property type="entry name" value="Serine/threonine protein kinase"/>
    <property type="match status" value="1"/>
</dbReference>
<dbReference type="NCBIfam" id="NF033483">
    <property type="entry name" value="PknB_PASTA_kin"/>
    <property type="match status" value="1"/>
</dbReference>
<keyword evidence="4 9" id="KW-0547">Nucleotide-binding</keyword>
<dbReference type="EC" id="2.7.11.1" evidence="1"/>
<dbReference type="GO" id="GO:0005524">
    <property type="term" value="F:ATP binding"/>
    <property type="evidence" value="ECO:0007669"/>
    <property type="project" value="UniProtKB-UniRule"/>
</dbReference>
<accession>A0A4V6Z1A8</accession>
<gene>
    <name evidence="13" type="primary">prkC</name>
    <name evidence="13" type="ORF">NCTC503_01540</name>
</gene>
<feature type="domain" description="PASTA" evidence="12">
    <location>
        <begin position="508"/>
        <end position="576"/>
    </location>
</feature>
<evidence type="ECO:0000256" key="2">
    <source>
        <dbReference type="ARBA" id="ARBA00022527"/>
    </source>
</evidence>
<evidence type="ECO:0000313" key="14">
    <source>
        <dbReference type="Proteomes" id="UP000308489"/>
    </source>
</evidence>
<dbReference type="AlphaFoldDB" id="A0A4V6Z1A8"/>
<dbReference type="CDD" id="cd06575">
    <property type="entry name" value="PASTA_Pbp2x-like_2"/>
    <property type="match status" value="1"/>
</dbReference>
<reference evidence="13 14" key="1">
    <citation type="submission" date="2019-05" db="EMBL/GenBank/DDBJ databases">
        <authorList>
            <consortium name="Pathogen Informatics"/>
        </authorList>
    </citation>
    <scope>NUCLEOTIDE SEQUENCE [LARGE SCALE GENOMIC DNA]</scope>
    <source>
        <strain evidence="13 14">NCTC503</strain>
    </source>
</reference>
<dbReference type="Pfam" id="PF03793">
    <property type="entry name" value="PASTA"/>
    <property type="match status" value="3"/>
</dbReference>
<name>A0A4V6Z1A8_HATHI</name>